<dbReference type="InterPro" id="IPR032675">
    <property type="entry name" value="LRR_dom_sf"/>
</dbReference>
<dbReference type="KEGG" id="more:E1B28_010780"/>
<reference evidence="1" key="1">
    <citation type="journal article" date="2021" name="Genome Biol. Evol.">
        <title>The assembled and annotated genome of the fairy-ring fungus Marasmius oreades.</title>
        <authorList>
            <person name="Hiltunen M."/>
            <person name="Ament-Velasquez S.L."/>
            <person name="Johannesson H."/>
        </authorList>
    </citation>
    <scope>NUCLEOTIDE SEQUENCE</scope>
    <source>
        <strain evidence="1">03SP1</strain>
    </source>
</reference>
<comment type="caution">
    <text evidence="1">The sequence shown here is derived from an EMBL/GenBank/DDBJ whole genome shotgun (WGS) entry which is preliminary data.</text>
</comment>
<gene>
    <name evidence="1" type="ORF">E1B28_010780</name>
</gene>
<dbReference type="Proteomes" id="UP001049176">
    <property type="component" value="Chromosome 7"/>
</dbReference>
<sequence length="481" mass="54381">MSSPMNRLPPEVLGQIFSALRAPIDLLRSPEQSSNPISTLPTVCSQWRETVLSLQILWSWLVLEYRPMDERLWDEEQGERICRMTETILTRARSAPLTIQFYSRGDNDEYPPNLGRVLNALCRRSGQWVELHFSSFSLSFLRHPEFRVAKGNLGDLSHLYLDVDEDGSLDVFTDCPALRTIVLCGDSLCLEMNIPWQQIQKTFVCVDPGLQIPFLRLMTRCSNLNSLKLRLISTGASGAEVVGHNISTNIETLTLLSHHSSAACNKLLFQRLAFPKLSSLQISPSRLSRYRRRLDIAPLLDQLTRNPSPITSLSLKRVHLSDEQRLRLLELVPGLETLDIAEAYGSGSNTKNKVQKNLSWTSRFLDELLINDDLPQGIADPSPSPPLLPKLRNLILRVHQHDIDFDKLYEVARSRCSDAADSTSDRWKGLRSLEIISYREGDPNTGVLLEEQISLEHGVERLESLKDIGLEFSLRDAPGPQ</sequence>
<evidence type="ECO:0000313" key="1">
    <source>
        <dbReference type="EMBL" id="KAG7089070.1"/>
    </source>
</evidence>
<evidence type="ECO:0000313" key="2">
    <source>
        <dbReference type="Proteomes" id="UP001049176"/>
    </source>
</evidence>
<organism evidence="1 2">
    <name type="scientific">Marasmius oreades</name>
    <name type="common">fairy-ring Marasmius</name>
    <dbReference type="NCBI Taxonomy" id="181124"/>
    <lineage>
        <taxon>Eukaryota</taxon>
        <taxon>Fungi</taxon>
        <taxon>Dikarya</taxon>
        <taxon>Basidiomycota</taxon>
        <taxon>Agaricomycotina</taxon>
        <taxon>Agaricomycetes</taxon>
        <taxon>Agaricomycetidae</taxon>
        <taxon>Agaricales</taxon>
        <taxon>Marasmiineae</taxon>
        <taxon>Marasmiaceae</taxon>
        <taxon>Marasmius</taxon>
    </lineage>
</organism>
<dbReference type="Gene3D" id="3.80.10.10">
    <property type="entry name" value="Ribonuclease Inhibitor"/>
    <property type="match status" value="1"/>
</dbReference>
<dbReference type="EMBL" id="CM032187">
    <property type="protein sequence ID" value="KAG7089070.1"/>
    <property type="molecule type" value="Genomic_DNA"/>
</dbReference>
<proteinExistence type="predicted"/>
<accession>A0A9P7RSV2</accession>
<name>A0A9P7RSV2_9AGAR</name>
<dbReference type="AlphaFoldDB" id="A0A9P7RSV2"/>
<protein>
    <recommendedName>
        <fullName evidence="3">F-box domain-containing protein</fullName>
    </recommendedName>
</protein>
<dbReference type="GeneID" id="66079855"/>
<dbReference type="RefSeq" id="XP_043005540.1">
    <property type="nucleotide sequence ID" value="XM_043155758.1"/>
</dbReference>
<keyword evidence="2" id="KW-1185">Reference proteome</keyword>
<evidence type="ECO:0008006" key="3">
    <source>
        <dbReference type="Google" id="ProtNLM"/>
    </source>
</evidence>
<dbReference type="OrthoDB" id="3028178at2759"/>